<keyword evidence="1" id="KW-1133">Transmembrane helix</keyword>
<sequence length="326" mass="34511">MSVSSHLRRRRGFTLIELLVVIAIIAILIGLLLPAVQKVREAAARMKCQNNFKQIGLACHTYHDTYSTLPPATAASGNKWGWGSFILPYVEQGALYSTLGSPTPATTADMPTPSAQPLMQTKLSVYLCPSDPNDNNPNTFYPVGGAGYGKSNYVAMAGVMDGAGSGRDKTKIQGIQDGSSNTFMIGERDSKLLMGSIWAGRTTHTGGVNVAIAVWKPNTPWAGGYNAKPTTCCGNETTNNWPGEVSGRDPCLRLGISSGHTGGANFGFCDGSVRFVRDSIETSPTAKGQPALDPASTGATGCLPGKTNFLYQKLMFADDGFPIGDF</sequence>
<dbReference type="EMBL" id="JAXBLV010000077">
    <property type="protein sequence ID" value="MDY3559008.1"/>
    <property type="molecule type" value="Genomic_DNA"/>
</dbReference>
<keyword evidence="1" id="KW-0812">Transmembrane</keyword>
<dbReference type="RefSeq" id="WP_261187106.1">
    <property type="nucleotide sequence ID" value="NZ_JAXBLV010000077.1"/>
</dbReference>
<feature type="transmembrane region" description="Helical" evidence="1">
    <location>
        <begin position="12"/>
        <end position="36"/>
    </location>
</feature>
<dbReference type="PANTHER" id="PTHR30093:SF2">
    <property type="entry name" value="TYPE II SECRETION SYSTEM PROTEIN H"/>
    <property type="match status" value="1"/>
</dbReference>
<dbReference type="NCBIfam" id="TIGR02532">
    <property type="entry name" value="IV_pilin_GFxxxE"/>
    <property type="match status" value="1"/>
</dbReference>
<dbReference type="Proteomes" id="UP001272242">
    <property type="component" value="Unassembled WGS sequence"/>
</dbReference>
<keyword evidence="4" id="KW-1185">Reference proteome</keyword>
<keyword evidence="1" id="KW-0472">Membrane</keyword>
<dbReference type="InterPro" id="IPR012902">
    <property type="entry name" value="N_methyl_site"/>
</dbReference>
<protein>
    <submittedName>
        <fullName evidence="3">DUF1559 domain-containing protein</fullName>
    </submittedName>
</protein>
<dbReference type="InterPro" id="IPR027558">
    <property type="entry name" value="Pre_pil_HX9DG_C"/>
</dbReference>
<name>A0ABU5EUN2_9BACT</name>
<evidence type="ECO:0000313" key="4">
    <source>
        <dbReference type="Proteomes" id="UP001272242"/>
    </source>
</evidence>
<dbReference type="PROSITE" id="PS00409">
    <property type="entry name" value="PROKAR_NTER_METHYL"/>
    <property type="match status" value="1"/>
</dbReference>
<comment type="caution">
    <text evidence="3">The sequence shown here is derived from an EMBL/GenBank/DDBJ whole genome shotgun (WGS) entry which is preliminary data.</text>
</comment>
<dbReference type="InterPro" id="IPR011453">
    <property type="entry name" value="DUF1559"/>
</dbReference>
<evidence type="ECO:0000313" key="3">
    <source>
        <dbReference type="EMBL" id="MDY3559008.1"/>
    </source>
</evidence>
<dbReference type="InterPro" id="IPR045584">
    <property type="entry name" value="Pilin-like"/>
</dbReference>
<accession>A0ABU5EUN2</accession>
<evidence type="ECO:0000256" key="1">
    <source>
        <dbReference type="SAM" id="Phobius"/>
    </source>
</evidence>
<feature type="domain" description="DUF1559" evidence="2">
    <location>
        <begin position="37"/>
        <end position="281"/>
    </location>
</feature>
<proteinExistence type="predicted"/>
<dbReference type="NCBIfam" id="TIGR04294">
    <property type="entry name" value="pre_pil_HX9DG"/>
    <property type="match status" value="1"/>
</dbReference>
<gene>
    <name evidence="3" type="ORF">R5W23_006198</name>
</gene>
<organism evidence="3 4">
    <name type="scientific">Gemmata algarum</name>
    <dbReference type="NCBI Taxonomy" id="2975278"/>
    <lineage>
        <taxon>Bacteria</taxon>
        <taxon>Pseudomonadati</taxon>
        <taxon>Planctomycetota</taxon>
        <taxon>Planctomycetia</taxon>
        <taxon>Gemmatales</taxon>
        <taxon>Gemmataceae</taxon>
        <taxon>Gemmata</taxon>
    </lineage>
</organism>
<dbReference type="Pfam" id="PF07963">
    <property type="entry name" value="N_methyl"/>
    <property type="match status" value="1"/>
</dbReference>
<reference evidence="4" key="1">
    <citation type="journal article" date="2023" name="Mar. Drugs">
        <title>Gemmata algarum, a Novel Planctomycete Isolated from an Algal Mat, Displays Antimicrobial Activity.</title>
        <authorList>
            <person name="Kumar G."/>
            <person name="Kallscheuer N."/>
            <person name="Kashif M."/>
            <person name="Ahamad S."/>
            <person name="Jagadeeshwari U."/>
            <person name="Pannikurungottu S."/>
            <person name="Haufschild T."/>
            <person name="Kabuu M."/>
            <person name="Sasikala C."/>
            <person name="Jogler C."/>
            <person name="Ramana C."/>
        </authorList>
    </citation>
    <scope>NUCLEOTIDE SEQUENCE [LARGE SCALE GENOMIC DNA]</scope>
    <source>
        <strain evidence="4">JC673</strain>
    </source>
</reference>
<dbReference type="SUPFAM" id="SSF54523">
    <property type="entry name" value="Pili subunits"/>
    <property type="match status" value="1"/>
</dbReference>
<dbReference type="Pfam" id="PF07596">
    <property type="entry name" value="SBP_bac_10"/>
    <property type="match status" value="1"/>
</dbReference>
<evidence type="ECO:0000259" key="2">
    <source>
        <dbReference type="Pfam" id="PF07596"/>
    </source>
</evidence>
<dbReference type="PANTHER" id="PTHR30093">
    <property type="entry name" value="GENERAL SECRETION PATHWAY PROTEIN G"/>
    <property type="match status" value="1"/>
</dbReference>
<dbReference type="Gene3D" id="3.30.700.10">
    <property type="entry name" value="Glycoprotein, Type 4 Pilin"/>
    <property type="match status" value="1"/>
</dbReference>